<dbReference type="InterPro" id="IPR011831">
    <property type="entry name" value="ADP-Glc_PPase"/>
</dbReference>
<evidence type="ECO:0000256" key="14">
    <source>
        <dbReference type="ARBA" id="ARBA00022922"/>
    </source>
</evidence>
<keyword evidence="13 16" id="KW-0067">ATP-binding</keyword>
<dbReference type="CDD" id="cd02508">
    <property type="entry name" value="ADP_Glucose_PP"/>
    <property type="match status" value="1"/>
</dbReference>
<evidence type="ECO:0000256" key="1">
    <source>
        <dbReference type="ARBA" id="ARBA00000956"/>
    </source>
</evidence>
<evidence type="ECO:0000256" key="4">
    <source>
        <dbReference type="ARBA" id="ARBA00004602"/>
    </source>
</evidence>
<dbReference type="PROSITE" id="PS00808">
    <property type="entry name" value="ADP_GLC_PYROPHOSPH_1"/>
    <property type="match status" value="1"/>
</dbReference>
<protein>
    <recommendedName>
        <fullName evidence="16">Glucose-1-phosphate adenylyltransferase</fullName>
        <ecNumber evidence="16">2.7.7.27</ecNumber>
    </recommendedName>
    <alternativeName>
        <fullName evidence="16">ADP-glucose pyrophosphorylase</fullName>
    </alternativeName>
</protein>
<feature type="domain" description="Nucleotidyl transferase" evidence="18">
    <location>
        <begin position="45"/>
        <end position="318"/>
    </location>
</feature>
<dbReference type="GO" id="GO:0009507">
    <property type="term" value="C:chloroplast"/>
    <property type="evidence" value="ECO:0007669"/>
    <property type="project" value="UniProtKB-SubCell"/>
</dbReference>
<dbReference type="EC" id="2.7.7.27" evidence="16"/>
<dbReference type="SUPFAM" id="SSF53448">
    <property type="entry name" value="Nucleotide-diphospho-sugar transferases"/>
    <property type="match status" value="1"/>
</dbReference>
<dbReference type="GO" id="GO:0009501">
    <property type="term" value="C:amyloplast"/>
    <property type="evidence" value="ECO:0007669"/>
    <property type="project" value="UniProtKB-SubCell"/>
</dbReference>
<comment type="function">
    <text evidence="2 16">This protein plays a role in synthesis of starch. It catalyzes the synthesis of the activated glycosyl donor, ADP-glucose from Glc-1-P and ATP.</text>
</comment>
<dbReference type="EMBL" id="KX854002">
    <property type="protein sequence ID" value="ASV64037.1"/>
    <property type="molecule type" value="Genomic_DNA"/>
</dbReference>
<dbReference type="FunFam" id="2.160.10.10:FF:000010">
    <property type="entry name" value="Glucose-1-phosphate adenylyltransferase"/>
    <property type="match status" value="1"/>
</dbReference>
<dbReference type="GO" id="GO:0008878">
    <property type="term" value="F:glucose-1-phosphate adenylyltransferase activity"/>
    <property type="evidence" value="ECO:0007669"/>
    <property type="project" value="UniProtKB-EC"/>
</dbReference>
<dbReference type="CDD" id="cd04651">
    <property type="entry name" value="LbH_G1P_AT_C"/>
    <property type="match status" value="1"/>
</dbReference>
<evidence type="ECO:0000256" key="7">
    <source>
        <dbReference type="ARBA" id="ARBA00022528"/>
    </source>
</evidence>
<dbReference type="InterPro" id="IPR029044">
    <property type="entry name" value="Nucleotide-diphossugar_trans"/>
</dbReference>
<evidence type="ECO:0000256" key="17">
    <source>
        <dbReference type="SAM" id="MobiDB-lite"/>
    </source>
</evidence>
<comment type="similarity">
    <text evidence="6 16">Belongs to the bacterial/plant glucose-1-phosphate adenylyltransferase family.</text>
</comment>
<keyword evidence="12 16" id="KW-0547">Nucleotide-binding</keyword>
<evidence type="ECO:0000256" key="10">
    <source>
        <dbReference type="ARBA" id="ARBA00022679"/>
    </source>
</evidence>
<keyword evidence="14 16" id="KW-0750">Starch biosynthesis</keyword>
<evidence type="ECO:0000256" key="11">
    <source>
        <dbReference type="ARBA" id="ARBA00022695"/>
    </source>
</evidence>
<organism evidence="19">
    <name type="scientific">Triticum urartu</name>
    <name type="common">Red wild einkorn</name>
    <name type="synonym">Crithodium urartu</name>
    <dbReference type="NCBI Taxonomy" id="4572"/>
    <lineage>
        <taxon>Eukaryota</taxon>
        <taxon>Viridiplantae</taxon>
        <taxon>Streptophyta</taxon>
        <taxon>Embryophyta</taxon>
        <taxon>Tracheophyta</taxon>
        <taxon>Spermatophyta</taxon>
        <taxon>Magnoliopsida</taxon>
        <taxon>Liliopsida</taxon>
        <taxon>Poales</taxon>
        <taxon>Poaceae</taxon>
        <taxon>BOP clade</taxon>
        <taxon>Pooideae</taxon>
        <taxon>Triticodae</taxon>
        <taxon>Triticeae</taxon>
        <taxon>Triticinae</taxon>
        <taxon>Triticum</taxon>
    </lineage>
</organism>
<dbReference type="UniPathway" id="UPA00152"/>
<comment type="subunit">
    <text evidence="16">Heterotetramer.</text>
</comment>
<dbReference type="SUPFAM" id="SSF51161">
    <property type="entry name" value="Trimeric LpxA-like enzymes"/>
    <property type="match status" value="1"/>
</dbReference>
<dbReference type="InterPro" id="IPR005836">
    <property type="entry name" value="ADP_Glu_pyroP_CS"/>
</dbReference>
<comment type="catalytic activity">
    <reaction evidence="1 16">
        <text>alpha-D-glucose 1-phosphate + ATP + H(+) = ADP-alpha-D-glucose + diphosphate</text>
        <dbReference type="Rhea" id="RHEA:12120"/>
        <dbReference type="ChEBI" id="CHEBI:15378"/>
        <dbReference type="ChEBI" id="CHEBI:30616"/>
        <dbReference type="ChEBI" id="CHEBI:33019"/>
        <dbReference type="ChEBI" id="CHEBI:57498"/>
        <dbReference type="ChEBI" id="CHEBI:58601"/>
        <dbReference type="EC" id="2.7.7.27"/>
    </reaction>
</comment>
<evidence type="ECO:0000256" key="16">
    <source>
        <dbReference type="RuleBase" id="RU362093"/>
    </source>
</evidence>
<evidence type="ECO:0000256" key="15">
    <source>
        <dbReference type="ARBA" id="ARBA00023234"/>
    </source>
</evidence>
<evidence type="ECO:0000256" key="3">
    <source>
        <dbReference type="ARBA" id="ARBA00004229"/>
    </source>
</evidence>
<dbReference type="GO" id="GO:0005524">
    <property type="term" value="F:ATP binding"/>
    <property type="evidence" value="ECO:0007669"/>
    <property type="project" value="UniProtKB-KW"/>
</dbReference>
<dbReference type="Pfam" id="PF00483">
    <property type="entry name" value="NTP_transferase"/>
    <property type="match status" value="1"/>
</dbReference>
<keyword evidence="8" id="KW-0021">Allosteric enzyme</keyword>
<keyword evidence="10 16" id="KW-0808">Transferase</keyword>
<sequence>MDVPLASKTFPSPSPSKREQCNVDGHKSSSKHADLNPHANDSVLGIILGGGAGTRLYPLTKKRAKPAVPLGANYRLIDIPVSNCLNSNISKIYVLTQFNSASLHRHLSRAYGSNIGGYKNEGFVEVLAAQQSPDNPDWFQGTADAVRQYLWLFEEHNVMEYLILAGDHLYRMDYEKFIQAHRETGADITVAALPMDEERATAFGLMKIDEEGRIIEFAEKPKGEQLKAMMVDTTILGLDDARAKEMPYIASTGIYVISKHVMLQLLREQFPGANDFGSEVIPGATSTGMRVQAYLYDGYWEDIGTIEAFYNANLGITKKPIPDFSFYDRSAPIYTQPRHLPPSKVLDADVTDSVIGEGCVIKNCKIHHSVVGLRSCISEGAIIEDTLLMGADYYETEADKKLLAEKGGIPIGIGKNSHIKRAIIDKNARIGDNVMIINVDNVQEAARETDGYFIKSGIVTVIKDALLPSGTVI</sequence>
<comment type="subcellular location">
    <subcellularLocation>
        <location evidence="4">Plastid</location>
        <location evidence="4">Amyloplast</location>
    </subcellularLocation>
    <subcellularLocation>
        <location evidence="3 16">Plastid</location>
        <location evidence="3 16">Chloroplast</location>
    </subcellularLocation>
</comment>
<keyword evidence="7 16" id="KW-0150">Chloroplast</keyword>
<evidence type="ECO:0000256" key="9">
    <source>
        <dbReference type="ARBA" id="ARBA00022640"/>
    </source>
</evidence>
<evidence type="ECO:0000313" key="19">
    <source>
        <dbReference type="EMBL" id="ASV64037.1"/>
    </source>
</evidence>
<dbReference type="Pfam" id="PF25247">
    <property type="entry name" value="LbH_GLGC"/>
    <property type="match status" value="1"/>
</dbReference>
<comment type="pathway">
    <text evidence="5 16">Glycan biosynthesis; starch biosynthesis.</text>
</comment>
<reference evidence="19" key="1">
    <citation type="submission" date="2016-09" db="EMBL/GenBank/DDBJ databases">
        <authorList>
            <person name="Capua I."/>
            <person name="De Benedictis P."/>
            <person name="Joannis T."/>
            <person name="Lombin L.H."/>
            <person name="Cattoli G."/>
        </authorList>
    </citation>
    <scope>NUCLEOTIDE SEQUENCE</scope>
    <source>
        <strain evidence="19">PI 427328</strain>
    </source>
</reference>
<dbReference type="InterPro" id="IPR005835">
    <property type="entry name" value="NTP_transferase_dom"/>
</dbReference>
<proteinExistence type="inferred from homology"/>
<dbReference type="Gene3D" id="2.160.10.10">
    <property type="entry name" value="Hexapeptide repeat proteins"/>
    <property type="match status" value="1"/>
</dbReference>
<keyword evidence="9 16" id="KW-0934">Plastid</keyword>
<dbReference type="NCBIfam" id="TIGR02091">
    <property type="entry name" value="glgC"/>
    <property type="match status" value="1"/>
</dbReference>
<dbReference type="Gene3D" id="3.90.550.10">
    <property type="entry name" value="Spore Coat Polysaccharide Biosynthesis Protein SpsA, Chain A"/>
    <property type="match status" value="1"/>
</dbReference>
<evidence type="ECO:0000256" key="8">
    <source>
        <dbReference type="ARBA" id="ARBA00022533"/>
    </source>
</evidence>
<accession>A0A286R6S0</accession>
<evidence type="ECO:0000259" key="18">
    <source>
        <dbReference type="Pfam" id="PF00483"/>
    </source>
</evidence>
<dbReference type="InterPro" id="IPR011004">
    <property type="entry name" value="Trimer_LpxA-like_sf"/>
</dbReference>
<keyword evidence="11 16" id="KW-0548">Nucleotidyltransferase</keyword>
<dbReference type="GO" id="GO:0019252">
    <property type="term" value="P:starch biosynthetic process"/>
    <property type="evidence" value="ECO:0007669"/>
    <property type="project" value="UniProtKB-UniPathway"/>
</dbReference>
<feature type="region of interest" description="Disordered" evidence="17">
    <location>
        <begin position="1"/>
        <end position="36"/>
    </location>
</feature>
<dbReference type="FunFam" id="3.90.550.10:FF:000030">
    <property type="entry name" value="Glucose-1-phosphate adenylyltransferase"/>
    <property type="match status" value="1"/>
</dbReference>
<dbReference type="PANTHER" id="PTHR43523">
    <property type="entry name" value="GLUCOSE-1-PHOSPHATE ADENYLYLTRANSFERASE-RELATED"/>
    <property type="match status" value="1"/>
</dbReference>
<dbReference type="NCBIfam" id="NF002772">
    <property type="entry name" value="PRK02862.1"/>
    <property type="match status" value="1"/>
</dbReference>
<dbReference type="AlphaFoldDB" id="A0A286R6S0"/>
<gene>
    <name evidence="19" type="primary">Agp1</name>
</gene>
<evidence type="ECO:0000256" key="6">
    <source>
        <dbReference type="ARBA" id="ARBA00010443"/>
    </source>
</evidence>
<feature type="compositionally biased region" description="Basic and acidic residues" evidence="17">
    <location>
        <begin position="16"/>
        <end position="35"/>
    </location>
</feature>
<dbReference type="GO" id="GO:0005978">
    <property type="term" value="P:glycogen biosynthetic process"/>
    <property type="evidence" value="ECO:0007669"/>
    <property type="project" value="InterPro"/>
</dbReference>
<evidence type="ECO:0000256" key="2">
    <source>
        <dbReference type="ARBA" id="ARBA00002231"/>
    </source>
</evidence>
<evidence type="ECO:0000256" key="5">
    <source>
        <dbReference type="ARBA" id="ARBA00004727"/>
    </source>
</evidence>
<keyword evidence="15" id="KW-0035">Amyloplast</keyword>
<name>A0A286R6S0_TRIUA</name>
<dbReference type="PANTHER" id="PTHR43523:SF12">
    <property type="entry name" value="GLUCOSE-1-PHOSPHATE ADENYLYLTRANSFERASE LARGE SUBUNIT 1, CHLOROPLASTIC-RELATED"/>
    <property type="match status" value="1"/>
</dbReference>
<evidence type="ECO:0000256" key="13">
    <source>
        <dbReference type="ARBA" id="ARBA00022840"/>
    </source>
</evidence>
<evidence type="ECO:0000256" key="12">
    <source>
        <dbReference type="ARBA" id="ARBA00022741"/>
    </source>
</evidence>
<dbReference type="PROSITE" id="PS00809">
    <property type="entry name" value="ADP_GLC_PYROPHOSPH_2"/>
    <property type="match status" value="1"/>
</dbReference>